<dbReference type="HOGENOM" id="CLU_003291_4_0_4"/>
<organism evidence="7 8">
    <name type="scientific">Bordetella avium (strain 197N)</name>
    <dbReference type="NCBI Taxonomy" id="360910"/>
    <lineage>
        <taxon>Bacteria</taxon>
        <taxon>Pseudomonadati</taxon>
        <taxon>Pseudomonadota</taxon>
        <taxon>Betaproteobacteria</taxon>
        <taxon>Burkholderiales</taxon>
        <taxon>Alcaligenaceae</taxon>
        <taxon>Bordetella</taxon>
    </lineage>
</organism>
<keyword evidence="3" id="KW-0274">FAD</keyword>
<comment type="cofactor">
    <cofactor evidence="1">
        <name>FAD</name>
        <dbReference type="ChEBI" id="CHEBI:57692"/>
    </cofactor>
</comment>
<keyword evidence="4" id="KW-0560">Oxidoreductase</keyword>
<keyword evidence="2" id="KW-0285">Flavoprotein</keyword>
<gene>
    <name evidence="7" type="ordered locus">BAV0660</name>
</gene>
<dbReference type="InterPro" id="IPR016156">
    <property type="entry name" value="FAD/NAD-linked_Rdtase_dimer_sf"/>
</dbReference>
<evidence type="ECO:0000256" key="3">
    <source>
        <dbReference type="ARBA" id="ARBA00022827"/>
    </source>
</evidence>
<name>Q2KXG5_BORA1</name>
<dbReference type="RefSeq" id="WP_012416355.1">
    <property type="nucleotide sequence ID" value="NC_010645.1"/>
</dbReference>
<dbReference type="InterPro" id="IPR023753">
    <property type="entry name" value="FAD/NAD-binding_dom"/>
</dbReference>
<dbReference type="Pfam" id="PF14759">
    <property type="entry name" value="Reductase_C"/>
    <property type="match status" value="1"/>
</dbReference>
<dbReference type="SUPFAM" id="SSF51905">
    <property type="entry name" value="FAD/NAD(P)-binding domain"/>
    <property type="match status" value="2"/>
</dbReference>
<reference evidence="7 8" key="1">
    <citation type="journal article" date="2006" name="J. Bacteriol.">
        <title>Comparison of the genome sequence of the poultry pathogen Bordetella avium with those of B. bronchiseptica, B. pertussis, and B. parapertussis reveals extensive diversity in surface structures associated with host interaction.</title>
        <authorList>
            <person name="Sebaihia M."/>
            <person name="Preston A."/>
            <person name="Maskell D.J."/>
            <person name="Kuzmiak H."/>
            <person name="Connell T.D."/>
            <person name="King N.D."/>
            <person name="Orndorff P.E."/>
            <person name="Miyamoto D.M."/>
            <person name="Thomson N.R."/>
            <person name="Harris D."/>
            <person name="Goble A."/>
            <person name="Lord A."/>
            <person name="Murphy L."/>
            <person name="Quail M.A."/>
            <person name="Rutter S."/>
            <person name="Squares R."/>
            <person name="Squares S."/>
            <person name="Woodward J."/>
            <person name="Parkhill J."/>
            <person name="Temple L.M."/>
        </authorList>
    </citation>
    <scope>NUCLEOTIDE SEQUENCE [LARGE SCALE GENOMIC DNA]</scope>
    <source>
        <strain evidence="7 8">197N</strain>
    </source>
</reference>
<dbReference type="eggNOG" id="COG0446">
    <property type="taxonomic scope" value="Bacteria"/>
</dbReference>
<dbReference type="InterPro" id="IPR036188">
    <property type="entry name" value="FAD/NAD-bd_sf"/>
</dbReference>
<dbReference type="STRING" id="360910.BAV0660"/>
<dbReference type="KEGG" id="bav:BAV0660"/>
<dbReference type="GO" id="GO:0016651">
    <property type="term" value="F:oxidoreductase activity, acting on NAD(P)H"/>
    <property type="evidence" value="ECO:0007669"/>
    <property type="project" value="TreeGrafter"/>
</dbReference>
<dbReference type="InterPro" id="IPR028202">
    <property type="entry name" value="Reductase_C"/>
</dbReference>
<dbReference type="PRINTS" id="PR00368">
    <property type="entry name" value="FADPNR"/>
</dbReference>
<dbReference type="OrthoDB" id="9769238at2"/>
<dbReference type="SUPFAM" id="SSF55424">
    <property type="entry name" value="FAD/NAD-linked reductases, dimerisation (C-terminal) domain"/>
    <property type="match status" value="1"/>
</dbReference>
<evidence type="ECO:0000313" key="8">
    <source>
        <dbReference type="Proteomes" id="UP000001977"/>
    </source>
</evidence>
<dbReference type="EMBL" id="AM167904">
    <property type="protein sequence ID" value="CAJ48265.1"/>
    <property type="molecule type" value="Genomic_DNA"/>
</dbReference>
<sequence>MSALGTMLIVGAGQAGAWAARTLREQGHAGRIVLCGAEPHRPYERPPLSKGLITGASTAAEAELLSQAEIQERGIEFLPSLAVVSIDPAARQVRCADGREIGYDKLLLATGGSPSRPPLAGLDSARLRVLRTLYDALALRQDFAARPRVAIIGGGWIGLETAATARALGCEVAVIEAGPRLCGRSVMAPLSAELQRRHEAAGVAVHLARGVTGLQDRPDGVKVLFGEGPAIEADLVLLAVGMQPNDALAREAGLDCARGVRVDAACRTSDPHIYAAGDVALLSHPRAAQGLRLESWQNAQDQGVAAARAMLGQAVDYAPVPLLWSEQYEHMIQIVGFPDLAQHTVSRTLANGGQLFLGLDAGGLAVAAVGIDAGRDFRAARKWVEQGAQPPLADYQACEAQAVQEGVA</sequence>
<accession>Q2KXG5</accession>
<dbReference type="PANTHER" id="PTHR43557">
    <property type="entry name" value="APOPTOSIS-INDUCING FACTOR 1"/>
    <property type="match status" value="1"/>
</dbReference>
<dbReference type="Pfam" id="PF07992">
    <property type="entry name" value="Pyr_redox_2"/>
    <property type="match status" value="1"/>
</dbReference>
<dbReference type="InterPro" id="IPR050446">
    <property type="entry name" value="FAD-oxidoreductase/Apoptosis"/>
</dbReference>
<evidence type="ECO:0000313" key="7">
    <source>
        <dbReference type="EMBL" id="CAJ48265.1"/>
    </source>
</evidence>
<evidence type="ECO:0000259" key="5">
    <source>
        <dbReference type="Pfam" id="PF07992"/>
    </source>
</evidence>
<feature type="domain" description="Reductase C-terminal" evidence="6">
    <location>
        <begin position="323"/>
        <end position="393"/>
    </location>
</feature>
<evidence type="ECO:0000256" key="4">
    <source>
        <dbReference type="ARBA" id="ARBA00023002"/>
    </source>
</evidence>
<dbReference type="GO" id="GO:0005737">
    <property type="term" value="C:cytoplasm"/>
    <property type="evidence" value="ECO:0007669"/>
    <property type="project" value="TreeGrafter"/>
</dbReference>
<dbReference type="AlphaFoldDB" id="Q2KXG5"/>
<evidence type="ECO:0000259" key="6">
    <source>
        <dbReference type="Pfam" id="PF14759"/>
    </source>
</evidence>
<evidence type="ECO:0000256" key="2">
    <source>
        <dbReference type="ARBA" id="ARBA00022630"/>
    </source>
</evidence>
<proteinExistence type="predicted"/>
<dbReference type="PRINTS" id="PR00411">
    <property type="entry name" value="PNDRDTASEI"/>
</dbReference>
<feature type="domain" description="FAD/NAD(P)-binding" evidence="5">
    <location>
        <begin position="7"/>
        <end position="303"/>
    </location>
</feature>
<keyword evidence="8" id="KW-1185">Reference proteome</keyword>
<dbReference type="Proteomes" id="UP000001977">
    <property type="component" value="Chromosome"/>
</dbReference>
<evidence type="ECO:0000256" key="1">
    <source>
        <dbReference type="ARBA" id="ARBA00001974"/>
    </source>
</evidence>
<dbReference type="PANTHER" id="PTHR43557:SF2">
    <property type="entry name" value="RIESKE DOMAIN-CONTAINING PROTEIN-RELATED"/>
    <property type="match status" value="1"/>
</dbReference>
<protein>
    <submittedName>
        <fullName evidence="7">Ferredoxin reductase</fullName>
    </submittedName>
</protein>
<dbReference type="Gene3D" id="3.30.390.30">
    <property type="match status" value="1"/>
</dbReference>
<dbReference type="Gene3D" id="3.50.50.60">
    <property type="entry name" value="FAD/NAD(P)-binding domain"/>
    <property type="match status" value="2"/>
</dbReference>